<dbReference type="OrthoDB" id="9801783at2"/>
<protein>
    <submittedName>
        <fullName evidence="4">4-hydroxythreonine-4-phosphate dehydrogenase</fullName>
    </submittedName>
</protein>
<keyword evidence="5" id="KW-1185">Reference proteome</keyword>
<keyword evidence="3" id="KW-0520">NAD</keyword>
<dbReference type="GO" id="GO:0016491">
    <property type="term" value="F:oxidoreductase activity"/>
    <property type="evidence" value="ECO:0007669"/>
    <property type="project" value="UniProtKB-KW"/>
</dbReference>
<evidence type="ECO:0000256" key="2">
    <source>
        <dbReference type="ARBA" id="ARBA00023002"/>
    </source>
</evidence>
<gene>
    <name evidence="4" type="ORF">LX73_0449</name>
</gene>
<proteinExistence type="predicted"/>
<dbReference type="Proteomes" id="UP000324595">
    <property type="component" value="Unassembled WGS sequence"/>
</dbReference>
<accession>A0A5D3YMQ4</accession>
<dbReference type="GO" id="GO:0046872">
    <property type="term" value="F:metal ion binding"/>
    <property type="evidence" value="ECO:0007669"/>
    <property type="project" value="UniProtKB-KW"/>
</dbReference>
<dbReference type="PANTHER" id="PTHR30004">
    <property type="entry name" value="4-HYDROXYTHREONINE-4-PHOSPHATE DEHYDROGENASE"/>
    <property type="match status" value="1"/>
</dbReference>
<dbReference type="AlphaFoldDB" id="A0A5D3YMQ4"/>
<keyword evidence="1" id="KW-0479">Metal-binding</keyword>
<dbReference type="Gene3D" id="3.40.718.10">
    <property type="entry name" value="Isopropylmalate Dehydrogenase"/>
    <property type="match status" value="1"/>
</dbReference>
<dbReference type="EMBL" id="VNHY01000001">
    <property type="protein sequence ID" value="TYP95154.1"/>
    <property type="molecule type" value="Genomic_DNA"/>
</dbReference>
<organism evidence="4 5">
    <name type="scientific">Fodinibius salinus</name>
    <dbReference type="NCBI Taxonomy" id="860790"/>
    <lineage>
        <taxon>Bacteria</taxon>
        <taxon>Pseudomonadati</taxon>
        <taxon>Balneolota</taxon>
        <taxon>Balneolia</taxon>
        <taxon>Balneolales</taxon>
        <taxon>Balneolaceae</taxon>
        <taxon>Fodinibius</taxon>
    </lineage>
</organism>
<dbReference type="NCBIfam" id="TIGR00557">
    <property type="entry name" value="pdxA"/>
    <property type="match status" value="1"/>
</dbReference>
<dbReference type="RefSeq" id="WP_148897830.1">
    <property type="nucleotide sequence ID" value="NZ_VNHY01000001.1"/>
</dbReference>
<name>A0A5D3YMQ4_9BACT</name>
<dbReference type="InterPro" id="IPR005255">
    <property type="entry name" value="PdxA_fam"/>
</dbReference>
<dbReference type="Pfam" id="PF04166">
    <property type="entry name" value="PdxA"/>
    <property type="match status" value="1"/>
</dbReference>
<keyword evidence="2" id="KW-0560">Oxidoreductase</keyword>
<evidence type="ECO:0000256" key="1">
    <source>
        <dbReference type="ARBA" id="ARBA00022723"/>
    </source>
</evidence>
<dbReference type="SUPFAM" id="SSF53659">
    <property type="entry name" value="Isocitrate/Isopropylmalate dehydrogenase-like"/>
    <property type="match status" value="1"/>
</dbReference>
<evidence type="ECO:0000313" key="5">
    <source>
        <dbReference type="Proteomes" id="UP000324595"/>
    </source>
</evidence>
<dbReference type="GO" id="GO:0051287">
    <property type="term" value="F:NAD binding"/>
    <property type="evidence" value="ECO:0007669"/>
    <property type="project" value="InterPro"/>
</dbReference>
<comment type="caution">
    <text evidence="4">The sequence shown here is derived from an EMBL/GenBank/DDBJ whole genome shotgun (WGS) entry which is preliminary data.</text>
</comment>
<reference evidence="4 5" key="1">
    <citation type="submission" date="2019-07" db="EMBL/GenBank/DDBJ databases">
        <title>Genomic Encyclopedia of Archaeal and Bacterial Type Strains, Phase II (KMG-II): from individual species to whole genera.</title>
        <authorList>
            <person name="Goeker M."/>
        </authorList>
    </citation>
    <scope>NUCLEOTIDE SEQUENCE [LARGE SCALE GENOMIC DNA]</scope>
    <source>
        <strain evidence="4 5">DSM 21935</strain>
    </source>
</reference>
<evidence type="ECO:0000256" key="3">
    <source>
        <dbReference type="ARBA" id="ARBA00023027"/>
    </source>
</evidence>
<sequence length="334" mass="36005">MNNCIAITGGDFNGIGPEVILKTLSDQQDSNTTPVILSSPSVIDFYQSDLDSKIKYHLAQTAKDIRDDAINVLNPYKDESPVIEPGAFTKQSGKCAMLAVEKAIEFCLNGTTDAIVTAPISKEAVNIAGYNIPGHTEFLAEQTDTDEFMMMLVNNDLRVGLSSVHIPVKDVASSLSVDDITHQISLMNQSLQKDFSIARPKIAVLGLNPHAGDGGIIGSEETKIISPAINNARQQNIDASGPHPADGFFGNRKYENYDGILAMYHDQGLIPFKTLSFGAGVNFTAGLPIIRTSPDHGTAFDIAGQHKANPSSFKQAYKLADMLSKHRAKQTVSL</sequence>
<dbReference type="PANTHER" id="PTHR30004:SF6">
    <property type="entry name" value="D-THREONATE 4-PHOSPHATE DEHYDROGENASE"/>
    <property type="match status" value="1"/>
</dbReference>
<evidence type="ECO:0000313" key="4">
    <source>
        <dbReference type="EMBL" id="TYP95154.1"/>
    </source>
</evidence>